<dbReference type="PANTHER" id="PTHR41291">
    <property type="entry name" value="DNA ALKYLATION REPAIR PROTEIN"/>
    <property type="match status" value="1"/>
</dbReference>
<comment type="caution">
    <text evidence="1">The sequence shown here is derived from an EMBL/GenBank/DDBJ whole genome shotgun (WGS) entry which is preliminary data.</text>
</comment>
<accession>A0A926NUL2</accession>
<protein>
    <submittedName>
        <fullName evidence="1">DNA alkylation repair protein</fullName>
    </submittedName>
</protein>
<dbReference type="InterPro" id="IPR014825">
    <property type="entry name" value="DNA_alkylation"/>
</dbReference>
<sequence>MKRFGIQVDRAFGVPMAYTRPLAKKIGKDPALSAALWETGWHEARILAALIADPKQITPVQMDDWVGAFNSWDLCDQVCAVFASTRYATEKIAAYVADEREFVRRAGFAMIAWRAVHAKKVPDEDFLGYLHLIADKANDPRNYVFKAVSWALRQIGKRSQSLHAPALALAERLAASADRTERRIGKEAARELTLEKTLARLRRKARRTGQNSLQSLKTVK</sequence>
<dbReference type="AlphaFoldDB" id="A0A926NUL2"/>
<dbReference type="CDD" id="cd06561">
    <property type="entry name" value="AlkD_like"/>
    <property type="match status" value="1"/>
</dbReference>
<dbReference type="EMBL" id="JABFCZ010000010">
    <property type="protein sequence ID" value="MBD1546724.1"/>
    <property type="molecule type" value="Genomic_DNA"/>
</dbReference>
<dbReference type="PANTHER" id="PTHR41291:SF1">
    <property type="entry name" value="DNA ALKYLATION REPAIR PROTEIN"/>
    <property type="match status" value="1"/>
</dbReference>
<name>A0A926NUL2_9HYPH</name>
<proteinExistence type="predicted"/>
<dbReference type="Gene3D" id="1.25.10.90">
    <property type="match status" value="1"/>
</dbReference>
<dbReference type="Proteomes" id="UP000598467">
    <property type="component" value="Unassembled WGS sequence"/>
</dbReference>
<evidence type="ECO:0000313" key="1">
    <source>
        <dbReference type="EMBL" id="MBD1546724.1"/>
    </source>
</evidence>
<reference evidence="1" key="1">
    <citation type="submission" date="2020-05" db="EMBL/GenBank/DDBJ databases">
        <title>Identification of trans-AT polyketide cluster in two marine bacteria, producers of a novel glutaramide-containing polyketide sesbanimide D and analogs.</title>
        <authorList>
            <person name="Kacar D."/>
            <person name="Rodriguez P."/>
            <person name="Canedo L."/>
            <person name="Gonzalez E."/>
            <person name="Galan B."/>
            <person name="De La Calle F."/>
            <person name="Garcia J.L."/>
        </authorList>
    </citation>
    <scope>NUCLEOTIDE SEQUENCE</scope>
    <source>
        <strain evidence="1">PHM038</strain>
    </source>
</reference>
<dbReference type="Pfam" id="PF08713">
    <property type="entry name" value="DNA_alkylation"/>
    <property type="match status" value="1"/>
</dbReference>
<dbReference type="SUPFAM" id="SSF48371">
    <property type="entry name" value="ARM repeat"/>
    <property type="match status" value="1"/>
</dbReference>
<organism evidence="1 2">
    <name type="scientific">Roseibium aggregatum</name>
    <dbReference type="NCBI Taxonomy" id="187304"/>
    <lineage>
        <taxon>Bacteria</taxon>
        <taxon>Pseudomonadati</taxon>
        <taxon>Pseudomonadota</taxon>
        <taxon>Alphaproteobacteria</taxon>
        <taxon>Hyphomicrobiales</taxon>
        <taxon>Stappiaceae</taxon>
        <taxon>Roseibium</taxon>
    </lineage>
</organism>
<dbReference type="InterPro" id="IPR016024">
    <property type="entry name" value="ARM-type_fold"/>
</dbReference>
<gene>
    <name evidence="1" type="ORF">HK439_10655</name>
</gene>
<evidence type="ECO:0000313" key="2">
    <source>
        <dbReference type="Proteomes" id="UP000598467"/>
    </source>
</evidence>